<keyword evidence="2" id="KW-1133">Transmembrane helix</keyword>
<reference evidence="3" key="1">
    <citation type="submission" date="2021-07" db="EMBL/GenBank/DDBJ databases">
        <title>Genomic diversity and antimicrobial resistance of Prevotella spp. isolated from chronic lung disease airways.</title>
        <authorList>
            <person name="Webb K.A."/>
            <person name="Olagoke O.S."/>
            <person name="Baird T."/>
            <person name="Neill J."/>
            <person name="Pham A."/>
            <person name="Wells T.J."/>
            <person name="Ramsay K.A."/>
            <person name="Bell S.C."/>
            <person name="Sarovich D.S."/>
            <person name="Price E.P."/>
        </authorList>
    </citation>
    <scope>NUCLEOTIDE SEQUENCE</scope>
    <source>
        <strain evidence="3">SCHI0047.S.3</strain>
    </source>
</reference>
<dbReference type="Proteomes" id="UP001196873">
    <property type="component" value="Unassembled WGS sequence"/>
</dbReference>
<feature type="coiled-coil region" evidence="1">
    <location>
        <begin position="225"/>
        <end position="252"/>
    </location>
</feature>
<organism evidence="3 4">
    <name type="scientific">Segatella salivae</name>
    <dbReference type="NCBI Taxonomy" id="228604"/>
    <lineage>
        <taxon>Bacteria</taxon>
        <taxon>Pseudomonadati</taxon>
        <taxon>Bacteroidota</taxon>
        <taxon>Bacteroidia</taxon>
        <taxon>Bacteroidales</taxon>
        <taxon>Prevotellaceae</taxon>
        <taxon>Segatella</taxon>
    </lineage>
</organism>
<dbReference type="RefSeq" id="WP_219427315.1">
    <property type="nucleotide sequence ID" value="NZ_JAHXRD010000003.1"/>
</dbReference>
<evidence type="ECO:0000256" key="1">
    <source>
        <dbReference type="SAM" id="Coils"/>
    </source>
</evidence>
<evidence type="ECO:0000313" key="4">
    <source>
        <dbReference type="Proteomes" id="UP001196873"/>
    </source>
</evidence>
<accession>A0AAW4NJC7</accession>
<dbReference type="GO" id="GO:0004713">
    <property type="term" value="F:protein tyrosine kinase activity"/>
    <property type="evidence" value="ECO:0007669"/>
    <property type="project" value="TreeGrafter"/>
</dbReference>
<name>A0AAW4NJC7_9BACT</name>
<dbReference type="GO" id="GO:0005886">
    <property type="term" value="C:plasma membrane"/>
    <property type="evidence" value="ECO:0007669"/>
    <property type="project" value="TreeGrafter"/>
</dbReference>
<feature type="transmembrane region" description="Helical" evidence="2">
    <location>
        <begin position="36"/>
        <end position="54"/>
    </location>
</feature>
<dbReference type="EMBL" id="JAHXRF010000003">
    <property type="protein sequence ID" value="MBW4864926.1"/>
    <property type="molecule type" value="Genomic_DNA"/>
</dbReference>
<keyword evidence="1" id="KW-0175">Coiled coil</keyword>
<gene>
    <name evidence="3" type="ORF">KZY68_02600</name>
</gene>
<feature type="transmembrane region" description="Helical" evidence="2">
    <location>
        <begin position="327"/>
        <end position="345"/>
    </location>
</feature>
<evidence type="ECO:0000313" key="3">
    <source>
        <dbReference type="EMBL" id="MBW4864926.1"/>
    </source>
</evidence>
<dbReference type="PANTHER" id="PTHR32309:SF13">
    <property type="entry name" value="FERRIC ENTEROBACTIN TRANSPORT PROTEIN FEPE"/>
    <property type="match status" value="1"/>
</dbReference>
<evidence type="ECO:0000256" key="2">
    <source>
        <dbReference type="SAM" id="Phobius"/>
    </source>
</evidence>
<keyword evidence="2" id="KW-0812">Transmembrane</keyword>
<protein>
    <submittedName>
        <fullName evidence="3">Chain-length determining protein</fullName>
    </submittedName>
</protein>
<proteinExistence type="predicted"/>
<dbReference type="PANTHER" id="PTHR32309">
    <property type="entry name" value="TYROSINE-PROTEIN KINASE"/>
    <property type="match status" value="1"/>
</dbReference>
<comment type="caution">
    <text evidence="3">The sequence shown here is derived from an EMBL/GenBank/DDBJ whole genome shotgun (WGS) entry which is preliminary data.</text>
</comment>
<dbReference type="InterPro" id="IPR050445">
    <property type="entry name" value="Bact_polysacc_biosynth/exp"/>
</dbReference>
<sequence>MNEENRQQDNAQWGEEDASIDFKALFLALKKHWKAYAIWIPAAVIIGAIITKSLPPYYECQVMLVPELSLNGSSGGSLSSLASSFGVKLGGSNNKDMDAITPNLYPDLMNSVDFKGSLFDIKVHRKDSKNMMSYYDYLLYNQKKPWWQTLFSGKDTIRKERLNTFRLTKQQTAIMMAIQKNVVCDVDDKTGVITISVTDQDPLISATMADSVKSRLQEFITKYRTNKARNDLENTKKLCLEAKRRYEKARQLYGSFSDSNQDLILESVRSKQEDLENDMQLQFNTYNSLAANLQAAYARVQEVTPAFTTLQSATMPIEKAGPQGKKIVLVFVFLAFLGVTGYALWKEKQFKALLGL</sequence>
<dbReference type="AlphaFoldDB" id="A0AAW4NJC7"/>
<keyword evidence="2" id="KW-0472">Membrane</keyword>